<evidence type="ECO:0000313" key="3">
    <source>
        <dbReference type="Proteomes" id="UP000029999"/>
    </source>
</evidence>
<evidence type="ECO:0000313" key="2">
    <source>
        <dbReference type="EMBL" id="KGM08208.1"/>
    </source>
</evidence>
<dbReference type="PANTHER" id="PTHR35849">
    <property type="entry name" value="BLR2341 PROTEIN"/>
    <property type="match status" value="1"/>
</dbReference>
<dbReference type="AlphaFoldDB" id="A0A0A0BI78"/>
<sequence>MNVTINDIEFGESLSIAQVGKLYGQLLTSIADEKAINLDLSQIERVDTAAIQLLYSFQRDAAAQGLVIIWSNPSKVFCDAVDILDVPAFYRAL</sequence>
<proteinExistence type="predicted"/>
<dbReference type="Gene3D" id="3.30.750.24">
    <property type="entry name" value="STAS domain"/>
    <property type="match status" value="1"/>
</dbReference>
<dbReference type="InterPro" id="IPR036513">
    <property type="entry name" value="STAS_dom_sf"/>
</dbReference>
<dbReference type="PANTHER" id="PTHR35849:SF2">
    <property type="entry name" value="BLR2341 PROTEIN"/>
    <property type="match status" value="1"/>
</dbReference>
<gene>
    <name evidence="2" type="ORF">LP43_0631</name>
</gene>
<dbReference type="PROSITE" id="PS50801">
    <property type="entry name" value="STAS"/>
    <property type="match status" value="1"/>
</dbReference>
<dbReference type="EMBL" id="JRQD01000001">
    <property type="protein sequence ID" value="KGM08208.1"/>
    <property type="molecule type" value="Genomic_DNA"/>
</dbReference>
<dbReference type="STRING" id="392484.LP43_0631"/>
<comment type="caution">
    <text evidence="2">The sequence shown here is derived from an EMBL/GenBank/DDBJ whole genome shotgun (WGS) entry which is preliminary data.</text>
</comment>
<dbReference type="RefSeq" id="WP_036311831.1">
    <property type="nucleotide sequence ID" value="NZ_JRQD01000001.1"/>
</dbReference>
<dbReference type="InterPro" id="IPR002645">
    <property type="entry name" value="STAS_dom"/>
</dbReference>
<reference evidence="2 3" key="1">
    <citation type="submission" date="2014-09" db="EMBL/GenBank/DDBJ databases">
        <authorList>
            <person name="Grob C."/>
            <person name="Taubert M."/>
            <person name="Howat A.M."/>
            <person name="Burns O.J."/>
            <person name="Dixon J.L."/>
            <person name="Chen Y."/>
            <person name="Murrell J.C."/>
        </authorList>
    </citation>
    <scope>NUCLEOTIDE SEQUENCE [LARGE SCALE GENOMIC DNA]</scope>
    <source>
        <strain evidence="2">L4</strain>
    </source>
</reference>
<dbReference type="InterPro" id="IPR052746">
    <property type="entry name" value="MlaB_ABC_Transporter"/>
</dbReference>
<protein>
    <recommendedName>
        <fullName evidence="1">STAS domain-containing protein</fullName>
    </recommendedName>
</protein>
<feature type="domain" description="STAS" evidence="1">
    <location>
        <begin position="8"/>
        <end position="93"/>
    </location>
</feature>
<accession>A0A0A0BI78</accession>
<dbReference type="Pfam" id="PF13466">
    <property type="entry name" value="STAS_2"/>
    <property type="match status" value="1"/>
</dbReference>
<dbReference type="SUPFAM" id="SSF52091">
    <property type="entry name" value="SpoIIaa-like"/>
    <property type="match status" value="1"/>
</dbReference>
<evidence type="ECO:0000259" key="1">
    <source>
        <dbReference type="PROSITE" id="PS50801"/>
    </source>
</evidence>
<organism evidence="2 3">
    <name type="scientific">Methylophaga thiooxydans</name>
    <dbReference type="NCBI Taxonomy" id="392484"/>
    <lineage>
        <taxon>Bacteria</taxon>
        <taxon>Pseudomonadati</taxon>
        <taxon>Pseudomonadota</taxon>
        <taxon>Gammaproteobacteria</taxon>
        <taxon>Thiotrichales</taxon>
        <taxon>Piscirickettsiaceae</taxon>
        <taxon>Methylophaga</taxon>
    </lineage>
</organism>
<name>A0A0A0BI78_9GAMM</name>
<dbReference type="Proteomes" id="UP000029999">
    <property type="component" value="Unassembled WGS sequence"/>
</dbReference>
<dbReference type="InterPro" id="IPR058548">
    <property type="entry name" value="MlaB-like_STAS"/>
</dbReference>